<organism evidence="14 15">
    <name type="scientific">Pseudonocardia halophobica</name>
    <dbReference type="NCBI Taxonomy" id="29401"/>
    <lineage>
        <taxon>Bacteria</taxon>
        <taxon>Bacillati</taxon>
        <taxon>Actinomycetota</taxon>
        <taxon>Actinomycetes</taxon>
        <taxon>Pseudonocardiales</taxon>
        <taxon>Pseudonocardiaceae</taxon>
        <taxon>Pseudonocardia</taxon>
    </lineage>
</organism>
<keyword evidence="5" id="KW-0547">Nucleotide-binding</keyword>
<evidence type="ECO:0000256" key="5">
    <source>
        <dbReference type="ARBA" id="ARBA00022741"/>
    </source>
</evidence>
<keyword evidence="2" id="KW-0597">Phosphoprotein</keyword>
<evidence type="ECO:0000256" key="1">
    <source>
        <dbReference type="ARBA" id="ARBA00004141"/>
    </source>
</evidence>
<name>A0A9W6L401_9PSEU</name>
<keyword evidence="4 12" id="KW-0812">Transmembrane</keyword>
<reference evidence="14" key="2">
    <citation type="submission" date="2023-01" db="EMBL/GenBank/DDBJ databases">
        <authorList>
            <person name="Sun Q."/>
            <person name="Evtushenko L."/>
        </authorList>
    </citation>
    <scope>NUCLEOTIDE SEQUENCE</scope>
    <source>
        <strain evidence="14">VKM Ac-1069</strain>
    </source>
</reference>
<dbReference type="GO" id="GO:0000160">
    <property type="term" value="P:phosphorelay signal transduction system"/>
    <property type="evidence" value="ECO:0007669"/>
    <property type="project" value="UniProtKB-KW"/>
</dbReference>
<evidence type="ECO:0000313" key="15">
    <source>
        <dbReference type="Proteomes" id="UP001143463"/>
    </source>
</evidence>
<dbReference type="EMBL" id="BSFQ01000015">
    <property type="protein sequence ID" value="GLL12547.1"/>
    <property type="molecule type" value="Genomic_DNA"/>
</dbReference>
<keyword evidence="9" id="KW-0902">Two-component regulatory system</keyword>
<sequence length="233" mass="25184">MALGWAILLPLAVAAGLSLLREWLANTSMALILVLVVVAVAVRSDRPAGVVAAVVAAASFDFFLTAPYYRFTIHSPRDLETAVLLLAVGIVVNELAQWGHRELERASAREGYLAGLITAARMASDGAGSADLISTVGRMITEVLDLDDCRFTTEPSRPDRPRLHPDGTVTWSERPVDVDRDGLPTMDVVELPTRRGDGRFLLTAATRVRRPSLEQRQIAASLAEQIGAPRPLP</sequence>
<evidence type="ECO:0000313" key="14">
    <source>
        <dbReference type="EMBL" id="GLL12547.1"/>
    </source>
</evidence>
<evidence type="ECO:0000256" key="12">
    <source>
        <dbReference type="SAM" id="Phobius"/>
    </source>
</evidence>
<evidence type="ECO:0000256" key="6">
    <source>
        <dbReference type="ARBA" id="ARBA00022777"/>
    </source>
</evidence>
<keyword evidence="8 12" id="KW-1133">Transmembrane helix</keyword>
<evidence type="ECO:0000256" key="11">
    <source>
        <dbReference type="SAM" id="MobiDB-lite"/>
    </source>
</evidence>
<comment type="caution">
    <text evidence="14">The sequence shown here is derived from an EMBL/GenBank/DDBJ whole genome shotgun (WGS) entry which is preliminary data.</text>
</comment>
<comment type="subcellular location">
    <subcellularLocation>
        <location evidence="1">Membrane</location>
        <topology evidence="1">Multi-pass membrane protein</topology>
    </subcellularLocation>
</comment>
<dbReference type="GO" id="GO:0016301">
    <property type="term" value="F:kinase activity"/>
    <property type="evidence" value="ECO:0007669"/>
    <property type="project" value="UniProtKB-KW"/>
</dbReference>
<dbReference type="Pfam" id="PF13493">
    <property type="entry name" value="DUF4118"/>
    <property type="match status" value="1"/>
</dbReference>
<feature type="region of interest" description="Disordered" evidence="11">
    <location>
        <begin position="155"/>
        <end position="175"/>
    </location>
</feature>
<dbReference type="GO" id="GO:0005524">
    <property type="term" value="F:ATP binding"/>
    <property type="evidence" value="ECO:0007669"/>
    <property type="project" value="UniProtKB-KW"/>
</dbReference>
<dbReference type="InterPro" id="IPR038318">
    <property type="entry name" value="KdpD_sf"/>
</dbReference>
<evidence type="ECO:0000256" key="4">
    <source>
        <dbReference type="ARBA" id="ARBA00022692"/>
    </source>
</evidence>
<keyword evidence="7" id="KW-0067">ATP-binding</keyword>
<gene>
    <name evidence="14" type="ORF">GCM10017577_36880</name>
</gene>
<feature type="compositionally biased region" description="Basic and acidic residues" evidence="11">
    <location>
        <begin position="155"/>
        <end position="165"/>
    </location>
</feature>
<feature type="transmembrane region" description="Helical" evidence="12">
    <location>
        <begin position="24"/>
        <end position="42"/>
    </location>
</feature>
<keyword evidence="3" id="KW-0808">Transferase</keyword>
<dbReference type="Gene3D" id="1.20.120.620">
    <property type="entry name" value="Backbone structure of the membrane domain of e. Coli histidine kinase receptor kdpd"/>
    <property type="match status" value="1"/>
</dbReference>
<keyword evidence="6" id="KW-0418">Kinase</keyword>
<protein>
    <recommendedName>
        <fullName evidence="13">Sensor protein KdpD transmembrane domain-containing protein</fullName>
    </recommendedName>
</protein>
<dbReference type="Proteomes" id="UP001143463">
    <property type="component" value="Unassembled WGS sequence"/>
</dbReference>
<dbReference type="InterPro" id="IPR025201">
    <property type="entry name" value="KdpD_TM"/>
</dbReference>
<dbReference type="AlphaFoldDB" id="A0A9W6L401"/>
<evidence type="ECO:0000256" key="3">
    <source>
        <dbReference type="ARBA" id="ARBA00022679"/>
    </source>
</evidence>
<evidence type="ECO:0000256" key="2">
    <source>
        <dbReference type="ARBA" id="ARBA00022553"/>
    </source>
</evidence>
<keyword evidence="10 12" id="KW-0472">Membrane</keyword>
<reference evidence="14" key="1">
    <citation type="journal article" date="2014" name="Int. J. Syst. Evol. Microbiol.">
        <title>Complete genome sequence of Corynebacterium casei LMG S-19264T (=DSM 44701T), isolated from a smear-ripened cheese.</title>
        <authorList>
            <consortium name="US DOE Joint Genome Institute (JGI-PGF)"/>
            <person name="Walter F."/>
            <person name="Albersmeier A."/>
            <person name="Kalinowski J."/>
            <person name="Ruckert C."/>
        </authorList>
    </citation>
    <scope>NUCLEOTIDE SEQUENCE</scope>
    <source>
        <strain evidence="14">VKM Ac-1069</strain>
    </source>
</reference>
<accession>A0A9W6L401</accession>
<keyword evidence="15" id="KW-1185">Reference proteome</keyword>
<dbReference type="GO" id="GO:0016020">
    <property type="term" value="C:membrane"/>
    <property type="evidence" value="ECO:0007669"/>
    <property type="project" value="UniProtKB-SubCell"/>
</dbReference>
<evidence type="ECO:0000256" key="7">
    <source>
        <dbReference type="ARBA" id="ARBA00022840"/>
    </source>
</evidence>
<evidence type="ECO:0000256" key="9">
    <source>
        <dbReference type="ARBA" id="ARBA00023012"/>
    </source>
</evidence>
<feature type="transmembrane region" description="Helical" evidence="12">
    <location>
        <begin position="49"/>
        <end position="69"/>
    </location>
</feature>
<proteinExistence type="predicted"/>
<evidence type="ECO:0000259" key="13">
    <source>
        <dbReference type="Pfam" id="PF13493"/>
    </source>
</evidence>
<feature type="domain" description="Sensor protein KdpD transmembrane" evidence="13">
    <location>
        <begin position="4"/>
        <end position="108"/>
    </location>
</feature>
<evidence type="ECO:0000256" key="8">
    <source>
        <dbReference type="ARBA" id="ARBA00022989"/>
    </source>
</evidence>
<evidence type="ECO:0000256" key="10">
    <source>
        <dbReference type="ARBA" id="ARBA00023136"/>
    </source>
</evidence>